<feature type="non-terminal residue" evidence="1">
    <location>
        <position position="56"/>
    </location>
</feature>
<dbReference type="EMBL" id="BARU01020345">
    <property type="protein sequence ID" value="GAH48434.1"/>
    <property type="molecule type" value="Genomic_DNA"/>
</dbReference>
<dbReference type="SUPFAM" id="SSF56784">
    <property type="entry name" value="HAD-like"/>
    <property type="match status" value="1"/>
</dbReference>
<protein>
    <recommendedName>
        <fullName evidence="2">2,3-diketo-5-methylthio-1-phosphopentane phosphatase</fullName>
    </recommendedName>
</protein>
<evidence type="ECO:0008006" key="2">
    <source>
        <dbReference type="Google" id="ProtNLM"/>
    </source>
</evidence>
<evidence type="ECO:0000313" key="1">
    <source>
        <dbReference type="EMBL" id="GAH48434.1"/>
    </source>
</evidence>
<dbReference type="AlphaFoldDB" id="X1H3K1"/>
<organism evidence="1">
    <name type="scientific">marine sediment metagenome</name>
    <dbReference type="NCBI Taxonomy" id="412755"/>
    <lineage>
        <taxon>unclassified sequences</taxon>
        <taxon>metagenomes</taxon>
        <taxon>ecological metagenomes</taxon>
    </lineage>
</organism>
<sequence>MIIQCDFDGTIIRNNLSVLLREHFARGNWRRIEDDYLHGKLTVEQSNKLQFALIKE</sequence>
<reference evidence="1" key="1">
    <citation type="journal article" date="2014" name="Front. Microbiol.">
        <title>High frequency of phylogenetically diverse reductive dehalogenase-homologous genes in deep subseafloor sedimentary metagenomes.</title>
        <authorList>
            <person name="Kawai M."/>
            <person name="Futagami T."/>
            <person name="Toyoda A."/>
            <person name="Takaki Y."/>
            <person name="Nishi S."/>
            <person name="Hori S."/>
            <person name="Arai W."/>
            <person name="Tsubouchi T."/>
            <person name="Morono Y."/>
            <person name="Uchiyama I."/>
            <person name="Ito T."/>
            <person name="Fujiyama A."/>
            <person name="Inagaki F."/>
            <person name="Takami H."/>
        </authorList>
    </citation>
    <scope>NUCLEOTIDE SEQUENCE</scope>
    <source>
        <strain evidence="1">Expedition CK06-06</strain>
    </source>
</reference>
<comment type="caution">
    <text evidence="1">The sequence shown here is derived from an EMBL/GenBank/DDBJ whole genome shotgun (WGS) entry which is preliminary data.</text>
</comment>
<proteinExistence type="predicted"/>
<dbReference type="InterPro" id="IPR036412">
    <property type="entry name" value="HAD-like_sf"/>
</dbReference>
<gene>
    <name evidence="1" type="ORF">S03H2_33429</name>
</gene>
<name>X1H3K1_9ZZZZ</name>
<accession>X1H3K1</accession>